<dbReference type="PROSITE" id="PS50883">
    <property type="entry name" value="EAL"/>
    <property type="match status" value="1"/>
</dbReference>
<dbReference type="InterPro" id="IPR000160">
    <property type="entry name" value="GGDEF_dom"/>
</dbReference>
<dbReference type="CDD" id="cd01949">
    <property type="entry name" value="GGDEF"/>
    <property type="match status" value="1"/>
</dbReference>
<dbReference type="SUPFAM" id="SSF55785">
    <property type="entry name" value="PYP-like sensor domain (PAS domain)"/>
    <property type="match status" value="1"/>
</dbReference>
<dbReference type="AlphaFoldDB" id="A0A4R6MW61"/>
<dbReference type="Pfam" id="PF00563">
    <property type="entry name" value="EAL"/>
    <property type="match status" value="1"/>
</dbReference>
<dbReference type="CDD" id="cd01948">
    <property type="entry name" value="EAL"/>
    <property type="match status" value="1"/>
</dbReference>
<dbReference type="Pfam" id="PF13426">
    <property type="entry name" value="PAS_9"/>
    <property type="match status" value="1"/>
</dbReference>
<dbReference type="SMART" id="SM00091">
    <property type="entry name" value="PAS"/>
    <property type="match status" value="1"/>
</dbReference>
<dbReference type="Gene3D" id="3.20.20.450">
    <property type="entry name" value="EAL domain"/>
    <property type="match status" value="1"/>
</dbReference>
<dbReference type="PANTHER" id="PTHR44757">
    <property type="entry name" value="DIGUANYLATE CYCLASE DGCP"/>
    <property type="match status" value="1"/>
</dbReference>
<dbReference type="CDD" id="cd00130">
    <property type="entry name" value="PAS"/>
    <property type="match status" value="1"/>
</dbReference>
<evidence type="ECO:0000259" key="3">
    <source>
        <dbReference type="PROSITE" id="PS50887"/>
    </source>
</evidence>
<dbReference type="FunFam" id="3.30.70.270:FF:000001">
    <property type="entry name" value="Diguanylate cyclase domain protein"/>
    <property type="match status" value="1"/>
</dbReference>
<keyword evidence="5" id="KW-1185">Reference proteome</keyword>
<dbReference type="InterPro" id="IPR043128">
    <property type="entry name" value="Rev_trsase/Diguanyl_cyclase"/>
</dbReference>
<dbReference type="PROSITE" id="PS50112">
    <property type="entry name" value="PAS"/>
    <property type="match status" value="1"/>
</dbReference>
<dbReference type="SUPFAM" id="SSF55073">
    <property type="entry name" value="Nucleotide cyclase"/>
    <property type="match status" value="1"/>
</dbReference>
<sequence length="573" mass="62691">MSSGGAETRCPPVRSPDGWQPWLDLIPDGVLLVDEQGHIRGANEAMHRLCGLDPSALHGRALDVLLPIGASGRHGAHLQQFFQQPRQRPMGSVSRLSLRRADGSQLPVDISLGLFETEGERLALAVIHDLSELHTLHQRNDYLATHDELTGLHNRPLFHQLLSQALAQAQRSQRSMALLLIDLDDFKSVNDGHGHHVGDRLLQDMASRMRSELRSSDALARLGGDEFAVLLPDQTHAPDTLRVAEKLLVSIAKPWQLGHHEISPGASIGIVFGPGDGNSADMLMRHADMAMYQAKDAGRGTYRVFDGRMAAELAERSLLQGRLQLALRHGGLQLHYQPQLCARSGRVLGVEALARWQDAQLGMVSPARFIPVAERCGLILPLGDWVLNEACRQLRSWLDQGLALRVAVNVSAHQLRLPRFASHLAELLQQWRIPPALLELEITESVAMGDGLQAKALLEEVARLGVQLALDDFGMGHSSLGQLRDLPVHRIKMDRSFVQGACTHARDAVLTRAVIGLTKTLGMRVVGEGVETDAQRRFLQAEGCDELQGWLFAPAVAAAHIPQLLQTLVGAAP</sequence>
<dbReference type="RefSeq" id="WP_133605038.1">
    <property type="nucleotide sequence ID" value="NZ_JAUFPJ010000003.1"/>
</dbReference>
<dbReference type="PROSITE" id="PS50887">
    <property type="entry name" value="GGDEF"/>
    <property type="match status" value="1"/>
</dbReference>
<reference evidence="4 5" key="1">
    <citation type="submission" date="2019-03" db="EMBL/GenBank/DDBJ databases">
        <title>Genomic Encyclopedia of Type Strains, Phase IV (KMG-IV): sequencing the most valuable type-strain genomes for metagenomic binning, comparative biology and taxonomic classification.</title>
        <authorList>
            <person name="Goeker M."/>
        </authorList>
    </citation>
    <scope>NUCLEOTIDE SEQUENCE [LARGE SCALE GENOMIC DNA]</scope>
    <source>
        <strain evidence="4 5">DSM 25082</strain>
    </source>
</reference>
<evidence type="ECO:0000313" key="5">
    <source>
        <dbReference type="Proteomes" id="UP000295357"/>
    </source>
</evidence>
<dbReference type="OrthoDB" id="9813903at2"/>
<feature type="domain" description="GGDEF" evidence="3">
    <location>
        <begin position="174"/>
        <end position="307"/>
    </location>
</feature>
<dbReference type="InterPro" id="IPR035919">
    <property type="entry name" value="EAL_sf"/>
</dbReference>
<comment type="caution">
    <text evidence="4">The sequence shown here is derived from an EMBL/GenBank/DDBJ whole genome shotgun (WGS) entry which is preliminary data.</text>
</comment>
<dbReference type="Pfam" id="PF00990">
    <property type="entry name" value="GGDEF"/>
    <property type="match status" value="1"/>
</dbReference>
<dbReference type="InterPro" id="IPR000014">
    <property type="entry name" value="PAS"/>
</dbReference>
<dbReference type="GO" id="GO:0003824">
    <property type="term" value="F:catalytic activity"/>
    <property type="evidence" value="ECO:0007669"/>
    <property type="project" value="UniProtKB-ARBA"/>
</dbReference>
<evidence type="ECO:0000259" key="2">
    <source>
        <dbReference type="PROSITE" id="PS50883"/>
    </source>
</evidence>
<protein>
    <submittedName>
        <fullName evidence="4">Diguanylate cyclase/phosphodiesterase with PAS/PAC sensor(S)</fullName>
    </submittedName>
</protein>
<name>A0A4R6MW61_9BURK</name>
<dbReference type="PANTHER" id="PTHR44757:SF2">
    <property type="entry name" value="BIOFILM ARCHITECTURE MAINTENANCE PROTEIN MBAA"/>
    <property type="match status" value="1"/>
</dbReference>
<dbReference type="SMART" id="SM00052">
    <property type="entry name" value="EAL"/>
    <property type="match status" value="1"/>
</dbReference>
<dbReference type="Proteomes" id="UP000295357">
    <property type="component" value="Unassembled WGS sequence"/>
</dbReference>
<accession>A0A4R6MW61</accession>
<proteinExistence type="predicted"/>
<gene>
    <name evidence="4" type="ORF">DFR39_10999</name>
</gene>
<dbReference type="Gene3D" id="3.30.70.270">
    <property type="match status" value="1"/>
</dbReference>
<feature type="domain" description="PAS" evidence="1">
    <location>
        <begin position="23"/>
        <end position="67"/>
    </location>
</feature>
<dbReference type="InterPro" id="IPR035965">
    <property type="entry name" value="PAS-like_dom_sf"/>
</dbReference>
<organism evidence="4 5">
    <name type="scientific">Roseateles asaccharophilus</name>
    <dbReference type="NCBI Taxonomy" id="582607"/>
    <lineage>
        <taxon>Bacteria</taxon>
        <taxon>Pseudomonadati</taxon>
        <taxon>Pseudomonadota</taxon>
        <taxon>Betaproteobacteria</taxon>
        <taxon>Burkholderiales</taxon>
        <taxon>Sphaerotilaceae</taxon>
        <taxon>Roseateles</taxon>
    </lineage>
</organism>
<dbReference type="Gene3D" id="3.30.450.20">
    <property type="entry name" value="PAS domain"/>
    <property type="match status" value="1"/>
</dbReference>
<dbReference type="SMART" id="SM00267">
    <property type="entry name" value="GGDEF"/>
    <property type="match status" value="1"/>
</dbReference>
<dbReference type="SUPFAM" id="SSF141868">
    <property type="entry name" value="EAL domain-like"/>
    <property type="match status" value="1"/>
</dbReference>
<dbReference type="NCBIfam" id="TIGR00229">
    <property type="entry name" value="sensory_box"/>
    <property type="match status" value="1"/>
</dbReference>
<dbReference type="EMBL" id="SNXE01000009">
    <property type="protein sequence ID" value="TDP06426.1"/>
    <property type="molecule type" value="Genomic_DNA"/>
</dbReference>
<dbReference type="InterPro" id="IPR052155">
    <property type="entry name" value="Biofilm_reg_signaling"/>
</dbReference>
<dbReference type="InterPro" id="IPR001633">
    <property type="entry name" value="EAL_dom"/>
</dbReference>
<dbReference type="NCBIfam" id="TIGR00254">
    <property type="entry name" value="GGDEF"/>
    <property type="match status" value="1"/>
</dbReference>
<feature type="domain" description="EAL" evidence="2">
    <location>
        <begin position="316"/>
        <end position="569"/>
    </location>
</feature>
<evidence type="ECO:0000313" key="4">
    <source>
        <dbReference type="EMBL" id="TDP06426.1"/>
    </source>
</evidence>
<dbReference type="InterPro" id="IPR029787">
    <property type="entry name" value="Nucleotide_cyclase"/>
</dbReference>
<evidence type="ECO:0000259" key="1">
    <source>
        <dbReference type="PROSITE" id="PS50112"/>
    </source>
</evidence>